<reference evidence="1 2" key="1">
    <citation type="submission" date="2023-05" db="EMBL/GenBank/DDBJ databases">
        <title>B98-5 Cell Line De Novo Hybrid Assembly: An Optical Mapping Approach.</title>
        <authorList>
            <person name="Kananen K."/>
            <person name="Auerbach J.A."/>
            <person name="Kautto E."/>
            <person name="Blachly J.S."/>
        </authorList>
    </citation>
    <scope>NUCLEOTIDE SEQUENCE [LARGE SCALE GENOMIC DNA]</scope>
    <source>
        <strain evidence="1">B95-8</strain>
        <tissue evidence="1">Cell line</tissue>
    </source>
</reference>
<feature type="non-terminal residue" evidence="1">
    <location>
        <position position="62"/>
    </location>
</feature>
<feature type="non-terminal residue" evidence="1">
    <location>
        <position position="1"/>
    </location>
</feature>
<protein>
    <submittedName>
        <fullName evidence="1">Uncharacterized protein</fullName>
    </submittedName>
</protein>
<comment type="caution">
    <text evidence="1">The sequence shown here is derived from an EMBL/GenBank/DDBJ whole genome shotgun (WGS) entry which is preliminary data.</text>
</comment>
<accession>A0ABQ9U5C2</accession>
<evidence type="ECO:0000313" key="1">
    <source>
        <dbReference type="EMBL" id="KAK2092262.1"/>
    </source>
</evidence>
<name>A0ABQ9U5C2_SAGOE</name>
<gene>
    <name evidence="1" type="ORF">P7K49_028790</name>
</gene>
<evidence type="ECO:0000313" key="2">
    <source>
        <dbReference type="Proteomes" id="UP001266305"/>
    </source>
</evidence>
<proteinExistence type="predicted"/>
<sequence length="62" mass="6686">GRNRVPGFISSLHSCFEGDFGRAGSHLEPMAYASRDHDDGGQEKRDGILIEPNICAHLSSSS</sequence>
<dbReference type="EMBL" id="JASSZA010000015">
    <property type="protein sequence ID" value="KAK2092262.1"/>
    <property type="molecule type" value="Genomic_DNA"/>
</dbReference>
<dbReference type="Proteomes" id="UP001266305">
    <property type="component" value="Unassembled WGS sequence"/>
</dbReference>
<keyword evidence="2" id="KW-1185">Reference proteome</keyword>
<organism evidence="1 2">
    <name type="scientific">Saguinus oedipus</name>
    <name type="common">Cotton-top tamarin</name>
    <name type="synonym">Oedipomidas oedipus</name>
    <dbReference type="NCBI Taxonomy" id="9490"/>
    <lineage>
        <taxon>Eukaryota</taxon>
        <taxon>Metazoa</taxon>
        <taxon>Chordata</taxon>
        <taxon>Craniata</taxon>
        <taxon>Vertebrata</taxon>
        <taxon>Euteleostomi</taxon>
        <taxon>Mammalia</taxon>
        <taxon>Eutheria</taxon>
        <taxon>Euarchontoglires</taxon>
        <taxon>Primates</taxon>
        <taxon>Haplorrhini</taxon>
        <taxon>Platyrrhini</taxon>
        <taxon>Cebidae</taxon>
        <taxon>Callitrichinae</taxon>
        <taxon>Saguinus</taxon>
    </lineage>
</organism>